<gene>
    <name evidence="1" type="ORF">FXV83_21355</name>
</gene>
<organism evidence="1 2">
    <name type="scientific">Bradyrhizobium hipponense</name>
    <dbReference type="NCBI Taxonomy" id="2605638"/>
    <lineage>
        <taxon>Bacteria</taxon>
        <taxon>Pseudomonadati</taxon>
        <taxon>Pseudomonadota</taxon>
        <taxon>Alphaproteobacteria</taxon>
        <taxon>Hyphomicrobiales</taxon>
        <taxon>Nitrobacteraceae</taxon>
        <taxon>Bradyrhizobium</taxon>
    </lineage>
</organism>
<sequence>MEAVARRDVILGGGDVGKTAILEAIALLFSPVNPTTLSEPDYHDRDIEAGFSIEAVLCLPVGAGMSS</sequence>
<comment type="caution">
    <text evidence="1">The sequence shown here is derived from an EMBL/GenBank/DDBJ whole genome shotgun (WGS) entry which is preliminary data.</text>
</comment>
<name>A0A5S4YJI5_9BRAD</name>
<keyword evidence="2" id="KW-1185">Reference proteome</keyword>
<protein>
    <submittedName>
        <fullName evidence="1">Uncharacterized protein</fullName>
    </submittedName>
</protein>
<proteinExistence type="predicted"/>
<dbReference type="Proteomes" id="UP000324797">
    <property type="component" value="Unassembled WGS sequence"/>
</dbReference>
<evidence type="ECO:0000313" key="2">
    <source>
        <dbReference type="Proteomes" id="UP000324797"/>
    </source>
</evidence>
<dbReference type="AlphaFoldDB" id="A0A5S4YJI5"/>
<accession>A0A5S4YJI5</accession>
<reference evidence="1 2" key="1">
    <citation type="submission" date="2019-08" db="EMBL/GenBank/DDBJ databases">
        <title>Bradyrhizobium hipponensis sp. nov., a rhizobium isolated from a Lupinus angustifolius root nodule in Tunisia.</title>
        <authorList>
            <person name="Off K."/>
            <person name="Rejili M."/>
            <person name="Mars M."/>
            <person name="Brachmann A."/>
            <person name="Marin M."/>
        </authorList>
    </citation>
    <scope>NUCLEOTIDE SEQUENCE [LARGE SCALE GENOMIC DNA]</scope>
    <source>
        <strain evidence="2">aSej3</strain>
    </source>
</reference>
<dbReference type="EMBL" id="VSTH01000070">
    <property type="protein sequence ID" value="TYO64551.1"/>
    <property type="molecule type" value="Genomic_DNA"/>
</dbReference>
<dbReference type="RefSeq" id="WP_148741371.1">
    <property type="nucleotide sequence ID" value="NZ_VSTH01000070.1"/>
</dbReference>
<evidence type="ECO:0000313" key="1">
    <source>
        <dbReference type="EMBL" id="TYO64551.1"/>
    </source>
</evidence>